<sequence length="238" mass="27527">MNIKETDLYKPIHDYFTQLGYQVNGEVKSIDVTAIKDDELILIELKKSLNMKLLIQGTKGQRLTDKVYLAIERPKGTFSKQWKDKLYLIRRLELGLIYVSFTGKEPLVQIVYHPKPFNRKQSMKLSKKKKNNVISEIEGRYGDFNVGGSSKTKLMTAYKENSLHIACCLKKYGELSPKELRQLGTGNKTTSILYNNFHEWFTKIDRGIYGISDKGIDAINKYNDLADYYYELLSKEEA</sequence>
<dbReference type="EMBL" id="BRLB01000019">
    <property type="protein sequence ID" value="GKX31597.1"/>
    <property type="molecule type" value="Genomic_DNA"/>
</dbReference>
<accession>A0A9W5YCS3</accession>
<proteinExistence type="predicted"/>
<dbReference type="Pfam" id="PF09929">
    <property type="entry name" value="DUF2161"/>
    <property type="match status" value="1"/>
</dbReference>
<gene>
    <name evidence="1" type="ORF">SH1V18_40770</name>
</gene>
<dbReference type="InterPro" id="IPR018679">
    <property type="entry name" value="DUF2161"/>
</dbReference>
<protein>
    <submittedName>
        <fullName evidence="1">Uncharacterized protein</fullName>
    </submittedName>
</protein>
<dbReference type="Proteomes" id="UP001144256">
    <property type="component" value="Unassembled WGS sequence"/>
</dbReference>
<organism evidence="1 2">
    <name type="scientific">Vallitalea longa</name>
    <dbReference type="NCBI Taxonomy" id="2936439"/>
    <lineage>
        <taxon>Bacteria</taxon>
        <taxon>Bacillati</taxon>
        <taxon>Bacillota</taxon>
        <taxon>Clostridia</taxon>
        <taxon>Lachnospirales</taxon>
        <taxon>Vallitaleaceae</taxon>
        <taxon>Vallitalea</taxon>
    </lineage>
</organism>
<comment type="caution">
    <text evidence="1">The sequence shown here is derived from an EMBL/GenBank/DDBJ whole genome shotgun (WGS) entry which is preliminary data.</text>
</comment>
<evidence type="ECO:0000313" key="2">
    <source>
        <dbReference type="Proteomes" id="UP001144256"/>
    </source>
</evidence>
<dbReference type="RefSeq" id="WP_281818764.1">
    <property type="nucleotide sequence ID" value="NZ_BRLB01000019.1"/>
</dbReference>
<evidence type="ECO:0000313" key="1">
    <source>
        <dbReference type="EMBL" id="GKX31597.1"/>
    </source>
</evidence>
<dbReference type="AlphaFoldDB" id="A0A9W5YCS3"/>
<name>A0A9W5YCS3_9FIRM</name>
<reference evidence="1" key="1">
    <citation type="submission" date="2022-06" db="EMBL/GenBank/DDBJ databases">
        <title>Vallitalea longa sp. nov., an anaerobic bacterium isolated from marine sediment.</title>
        <authorList>
            <person name="Hirano S."/>
            <person name="Terahara T."/>
            <person name="Mori K."/>
            <person name="Hamada M."/>
            <person name="Matsumoto R."/>
            <person name="Kobayashi T."/>
        </authorList>
    </citation>
    <scope>NUCLEOTIDE SEQUENCE</scope>
    <source>
        <strain evidence="1">SH18-1</strain>
    </source>
</reference>
<keyword evidence="2" id="KW-1185">Reference proteome</keyword>